<keyword evidence="2" id="KW-0472">Membrane</keyword>
<dbReference type="AlphaFoldDB" id="A0A6J4N067"/>
<evidence type="ECO:0000256" key="2">
    <source>
        <dbReference type="SAM" id="Phobius"/>
    </source>
</evidence>
<evidence type="ECO:0000313" key="3">
    <source>
        <dbReference type="EMBL" id="CAA9374027.1"/>
    </source>
</evidence>
<reference evidence="3" key="1">
    <citation type="submission" date="2020-02" db="EMBL/GenBank/DDBJ databases">
        <authorList>
            <person name="Meier V. D."/>
        </authorList>
    </citation>
    <scope>NUCLEOTIDE SEQUENCE</scope>
    <source>
        <strain evidence="3">AVDCRST_MAG64</strain>
    </source>
</reference>
<keyword evidence="2" id="KW-1133">Transmembrane helix</keyword>
<protein>
    <recommendedName>
        <fullName evidence="4">DUF4175 domain-containing protein</fullName>
    </recommendedName>
</protein>
<evidence type="ECO:0000256" key="1">
    <source>
        <dbReference type="SAM" id="MobiDB-lite"/>
    </source>
</evidence>
<accession>A0A6J4N067</accession>
<feature type="compositionally biased region" description="Low complexity" evidence="1">
    <location>
        <begin position="335"/>
        <end position="350"/>
    </location>
</feature>
<feature type="transmembrane region" description="Helical" evidence="2">
    <location>
        <begin position="50"/>
        <end position="71"/>
    </location>
</feature>
<feature type="transmembrane region" description="Helical" evidence="2">
    <location>
        <begin position="143"/>
        <end position="167"/>
    </location>
</feature>
<name>A0A6J4N067_9BACT</name>
<organism evidence="3">
    <name type="scientific">uncultured Phycisphaerae bacterium</name>
    <dbReference type="NCBI Taxonomy" id="904963"/>
    <lineage>
        <taxon>Bacteria</taxon>
        <taxon>Pseudomonadati</taxon>
        <taxon>Planctomycetota</taxon>
        <taxon>Phycisphaerae</taxon>
        <taxon>environmental samples</taxon>
    </lineage>
</organism>
<evidence type="ECO:0008006" key="4">
    <source>
        <dbReference type="Google" id="ProtNLM"/>
    </source>
</evidence>
<feature type="transmembrane region" description="Helical" evidence="2">
    <location>
        <begin position="20"/>
        <end position="44"/>
    </location>
</feature>
<gene>
    <name evidence="3" type="ORF">AVDCRST_MAG64-153</name>
</gene>
<dbReference type="EMBL" id="CADCUQ010000042">
    <property type="protein sequence ID" value="CAA9374027.1"/>
    <property type="molecule type" value="Genomic_DNA"/>
</dbReference>
<feature type="non-terminal residue" evidence="3">
    <location>
        <position position="519"/>
    </location>
</feature>
<proteinExistence type="predicted"/>
<keyword evidence="2" id="KW-0812">Transmembrane</keyword>
<feature type="region of interest" description="Disordered" evidence="1">
    <location>
        <begin position="330"/>
        <end position="358"/>
    </location>
</feature>
<sequence>MNDTRLHLELATVSRRYRRLFTLLWLSGLWATLAVAGLAAFAWNNGAGHIIPRALIGVLLVLPLVLLPFYLRSLRSVGNPVWVARRIEQKYPDLDARLLAALEQRPADGAPGGRLSYLQQTVTEEALGHARKRPWGHVVPPPALRAMTIAHAAALVGCAGVMVILIADVVRRPGQAGFWAGGPTAPPAALTLKVEPEDTSVERGTSLIVLARFEGDKPPPDAKLLVRGPDGQPREVQMSKSLDDPVFAGRVPSVDADLTYAVRYGSEQTRWYKAAVFEHPELKQADAKLTFPTYTNSPEKVVEDTRSVTAVEGTKATLTFRLNKAVSQATLVPGTPRNPATNPAEPAAAPQPVTLTADPTDPSVYTATIDMKQSAQYRLQLTDDAGRESKRPAELAVNVVANRPPDLKLDFPAKDVDVSALEELTVRAKVWDDFGVKRVGMSYSMAGQPAQDVVLAENLAAKDRKELAHSVLMEKLGAQPDQLLSYYFWAEDHAADGSIRRTAGDMFFAEVRPFEEVFR</sequence>